<proteinExistence type="predicted"/>
<evidence type="ECO:0000313" key="2">
    <source>
        <dbReference type="Proteomes" id="UP001295684"/>
    </source>
</evidence>
<accession>A0AAD2D2T3</accession>
<organism evidence="1 2">
    <name type="scientific">Euplotes crassus</name>
    <dbReference type="NCBI Taxonomy" id="5936"/>
    <lineage>
        <taxon>Eukaryota</taxon>
        <taxon>Sar</taxon>
        <taxon>Alveolata</taxon>
        <taxon>Ciliophora</taxon>
        <taxon>Intramacronucleata</taxon>
        <taxon>Spirotrichea</taxon>
        <taxon>Hypotrichia</taxon>
        <taxon>Euplotida</taxon>
        <taxon>Euplotidae</taxon>
        <taxon>Moneuplotes</taxon>
    </lineage>
</organism>
<evidence type="ECO:0000313" key="1">
    <source>
        <dbReference type="EMBL" id="CAI2377543.1"/>
    </source>
</evidence>
<protein>
    <submittedName>
        <fullName evidence="1">Uncharacterized protein</fullName>
    </submittedName>
</protein>
<comment type="caution">
    <text evidence="1">The sequence shown here is derived from an EMBL/GenBank/DDBJ whole genome shotgun (WGS) entry which is preliminary data.</text>
</comment>
<dbReference type="AlphaFoldDB" id="A0AAD2D2T3"/>
<dbReference type="EMBL" id="CAMPGE010019193">
    <property type="protein sequence ID" value="CAI2377543.1"/>
    <property type="molecule type" value="Genomic_DNA"/>
</dbReference>
<reference evidence="1" key="1">
    <citation type="submission" date="2023-07" db="EMBL/GenBank/DDBJ databases">
        <authorList>
            <consortium name="AG Swart"/>
            <person name="Singh M."/>
            <person name="Singh A."/>
            <person name="Seah K."/>
            <person name="Emmerich C."/>
        </authorList>
    </citation>
    <scope>NUCLEOTIDE SEQUENCE</scope>
    <source>
        <strain evidence="1">DP1</strain>
    </source>
</reference>
<sequence length="57" mass="6737">MVFPVKLVKPNSLFIKFLDQELDMWGKCCCEHYYFEVLRHAYSKSSMVPGLTKTYTL</sequence>
<gene>
    <name evidence="1" type="ORF">ECRASSUSDP1_LOCUS18931</name>
</gene>
<keyword evidence="2" id="KW-1185">Reference proteome</keyword>
<dbReference type="Proteomes" id="UP001295684">
    <property type="component" value="Unassembled WGS sequence"/>
</dbReference>
<name>A0AAD2D2T3_EUPCR</name>